<dbReference type="GO" id="GO:0008168">
    <property type="term" value="F:methyltransferase activity"/>
    <property type="evidence" value="ECO:0007669"/>
    <property type="project" value="UniProtKB-KW"/>
</dbReference>
<organism evidence="1 2">
    <name type="scientific">Plesiomonas shigelloides</name>
    <name type="common">Aeromonas shigelloides</name>
    <dbReference type="NCBI Taxonomy" id="703"/>
    <lineage>
        <taxon>Bacteria</taxon>
        <taxon>Pseudomonadati</taxon>
        <taxon>Pseudomonadota</taxon>
        <taxon>Gammaproteobacteria</taxon>
        <taxon>Enterobacterales</taxon>
        <taxon>Enterobacteriaceae</taxon>
        <taxon>Plesiomonas</taxon>
    </lineage>
</organism>
<dbReference type="Pfam" id="PF13489">
    <property type="entry name" value="Methyltransf_23"/>
    <property type="match status" value="1"/>
</dbReference>
<dbReference type="PANTHER" id="PTHR43861:SF1">
    <property type="entry name" value="TRANS-ACONITATE 2-METHYLTRANSFERASE"/>
    <property type="match status" value="1"/>
</dbReference>
<protein>
    <submittedName>
        <fullName evidence="1">Class I SAM-dependent methyltransferase</fullName>
    </submittedName>
</protein>
<dbReference type="PANTHER" id="PTHR43861">
    <property type="entry name" value="TRANS-ACONITATE 2-METHYLTRANSFERASE-RELATED"/>
    <property type="match status" value="1"/>
</dbReference>
<name>A0A8I1W6F2_PLESH</name>
<keyword evidence="1" id="KW-0489">Methyltransferase</keyword>
<keyword evidence="1" id="KW-0808">Transferase</keyword>
<reference evidence="1" key="1">
    <citation type="submission" date="2021-03" db="EMBL/GenBank/DDBJ databases">
        <title>Plesiomonas shigelloides zfcc0051, isolated from zebrafish feces.</title>
        <authorList>
            <person name="Vanderhoek Z."/>
            <person name="Gaulke C."/>
        </authorList>
    </citation>
    <scope>NUCLEOTIDE SEQUENCE</scope>
    <source>
        <strain evidence="1">Zfcc0051</strain>
    </source>
</reference>
<evidence type="ECO:0000313" key="1">
    <source>
        <dbReference type="EMBL" id="MBO1106699.1"/>
    </source>
</evidence>
<gene>
    <name evidence="1" type="ORF">J2R62_00430</name>
</gene>
<dbReference type="SUPFAM" id="SSF53335">
    <property type="entry name" value="S-adenosyl-L-methionine-dependent methyltransferases"/>
    <property type="match status" value="1"/>
</dbReference>
<dbReference type="AlphaFoldDB" id="A0A8I1W6F2"/>
<comment type="caution">
    <text evidence="1">The sequence shown here is derived from an EMBL/GenBank/DDBJ whole genome shotgun (WGS) entry which is preliminary data.</text>
</comment>
<dbReference type="Gene3D" id="3.40.50.150">
    <property type="entry name" value="Vaccinia Virus protein VP39"/>
    <property type="match status" value="1"/>
</dbReference>
<accession>A0A8I1W6F2</accession>
<dbReference type="GO" id="GO:0032259">
    <property type="term" value="P:methylation"/>
    <property type="evidence" value="ECO:0007669"/>
    <property type="project" value="UniProtKB-KW"/>
</dbReference>
<dbReference type="Proteomes" id="UP000664658">
    <property type="component" value="Unassembled WGS sequence"/>
</dbReference>
<dbReference type="InterPro" id="IPR029063">
    <property type="entry name" value="SAM-dependent_MTases_sf"/>
</dbReference>
<dbReference type="RefSeq" id="WP_172534549.1">
    <property type="nucleotide sequence ID" value="NZ_CP050969.1"/>
</dbReference>
<evidence type="ECO:0000313" key="2">
    <source>
        <dbReference type="Proteomes" id="UP000664658"/>
    </source>
</evidence>
<sequence length="192" mass="21389">MSVNYYNQNAQAFFAATKDVDVSSLMARFTPDLPPQAHILDAGCGSGRDSKAFLAMGFAVTSFDASHELAAVAANYIGQPVQVCTFSEFTHTQPFDGIWACASLLHVPASQLPHTFAHLASLLKPQGLFYCSFKYGTHDEVRDGRAFTHCDEERLQRFIAHSGLVLRETWKTTDLRPGRENEYWLNALLIKE</sequence>
<dbReference type="CDD" id="cd02440">
    <property type="entry name" value="AdoMet_MTases"/>
    <property type="match status" value="1"/>
</dbReference>
<proteinExistence type="predicted"/>
<dbReference type="EMBL" id="JAFNAA010000001">
    <property type="protein sequence ID" value="MBO1106699.1"/>
    <property type="molecule type" value="Genomic_DNA"/>
</dbReference>